<evidence type="ECO:0000256" key="7">
    <source>
        <dbReference type="SAM" id="Coils"/>
    </source>
</evidence>
<keyword evidence="7" id="KW-0175">Coiled coil</keyword>
<protein>
    <recommendedName>
        <fullName evidence="2">histidine kinase</fullName>
        <ecNumber evidence="2">2.7.13.3</ecNumber>
    </recommendedName>
</protein>
<dbReference type="InterPro" id="IPR036097">
    <property type="entry name" value="HisK_dim/P_sf"/>
</dbReference>
<dbReference type="EMBL" id="PGFJ01000002">
    <property type="protein sequence ID" value="PJJ80413.1"/>
    <property type="molecule type" value="Genomic_DNA"/>
</dbReference>
<keyword evidence="3" id="KW-0597">Phosphoprotein</keyword>
<comment type="catalytic activity">
    <reaction evidence="1">
        <text>ATP + protein L-histidine = ADP + protein N-phospho-L-histidine.</text>
        <dbReference type="EC" id="2.7.13.3"/>
    </reaction>
</comment>
<dbReference type="Pfam" id="PF02518">
    <property type="entry name" value="HATPase_c"/>
    <property type="match status" value="1"/>
</dbReference>
<evidence type="ECO:0000256" key="5">
    <source>
        <dbReference type="ARBA" id="ARBA00022777"/>
    </source>
</evidence>
<dbReference type="InterPro" id="IPR004358">
    <property type="entry name" value="Sig_transdc_His_kin-like_C"/>
</dbReference>
<keyword evidence="11" id="KW-1185">Reference proteome</keyword>
<name>A0A2H9VQ03_9SPHI</name>
<dbReference type="PRINTS" id="PR00344">
    <property type="entry name" value="BCTRLSENSOR"/>
</dbReference>
<dbReference type="InterPro" id="IPR050736">
    <property type="entry name" value="Sensor_HK_Regulatory"/>
</dbReference>
<dbReference type="RefSeq" id="WP_100342698.1">
    <property type="nucleotide sequence ID" value="NZ_PGFJ01000002.1"/>
</dbReference>
<evidence type="ECO:0000259" key="9">
    <source>
        <dbReference type="PROSITE" id="PS50109"/>
    </source>
</evidence>
<dbReference type="PANTHER" id="PTHR43711">
    <property type="entry name" value="TWO-COMPONENT HISTIDINE KINASE"/>
    <property type="match status" value="1"/>
</dbReference>
<feature type="coiled-coil region" evidence="7">
    <location>
        <begin position="157"/>
        <end position="187"/>
    </location>
</feature>
<dbReference type="FunFam" id="3.30.565.10:FF:000006">
    <property type="entry name" value="Sensor histidine kinase WalK"/>
    <property type="match status" value="1"/>
</dbReference>
<feature type="transmembrane region" description="Helical" evidence="8">
    <location>
        <begin position="127"/>
        <end position="145"/>
    </location>
</feature>
<dbReference type="Gene3D" id="1.10.287.130">
    <property type="match status" value="1"/>
</dbReference>
<keyword evidence="8" id="KW-0812">Transmembrane</keyword>
<dbReference type="GO" id="GO:0000155">
    <property type="term" value="F:phosphorelay sensor kinase activity"/>
    <property type="evidence" value="ECO:0007669"/>
    <property type="project" value="InterPro"/>
</dbReference>
<feature type="transmembrane region" description="Helical" evidence="8">
    <location>
        <begin position="96"/>
        <end position="121"/>
    </location>
</feature>
<dbReference type="InterPro" id="IPR058544">
    <property type="entry name" value="ETR1_N"/>
</dbReference>
<evidence type="ECO:0000256" key="4">
    <source>
        <dbReference type="ARBA" id="ARBA00022679"/>
    </source>
</evidence>
<dbReference type="Pfam" id="PF00512">
    <property type="entry name" value="HisKA"/>
    <property type="match status" value="1"/>
</dbReference>
<dbReference type="SMART" id="SM00388">
    <property type="entry name" value="HisKA"/>
    <property type="match status" value="1"/>
</dbReference>
<dbReference type="AlphaFoldDB" id="A0A2H9VQ03"/>
<dbReference type="PROSITE" id="PS50109">
    <property type="entry name" value="HIS_KIN"/>
    <property type="match status" value="1"/>
</dbReference>
<sequence>MPNPNTPHNHTVACGTACHKPAAPPHETLTTQVKEFFTGLFDTANWPPRWHCGSWTDFHGWLYIVSDLMIWAAYFAIPILLYRIVSKRKDLPFLKLFWLFIAFILLCGSTHLLDAIIFWWPAYRLSALIRFVTGIVSISTVFILHRTWPMINNLRTLTQLEAEIEERKKAEAEARQHQIQKESAQELALRKEEFMSVASHELKTPITSVKASLQLIERMVALEEKLQSVEPLVKRASRQVDKLTGIVKDLLDVTRIQEGKLELFRSEFVLADLIAENIEQCQPTESKHEITVSGDAQLTVFADRNRLDQVLCNLLTNAIKYSPDANRIDIRFEALPDGGLRLAIADYGIGIPEDQIQNVFDRFFRIEHTSQNFSGLGLGLFISSEIIKRHGGQMGVESELGKGSTFWFILPRLS</sequence>
<dbReference type="PANTHER" id="PTHR43711:SF31">
    <property type="entry name" value="HISTIDINE KINASE"/>
    <property type="match status" value="1"/>
</dbReference>
<proteinExistence type="predicted"/>
<dbReference type="CDD" id="cd00082">
    <property type="entry name" value="HisKA"/>
    <property type="match status" value="1"/>
</dbReference>
<evidence type="ECO:0000256" key="2">
    <source>
        <dbReference type="ARBA" id="ARBA00012438"/>
    </source>
</evidence>
<evidence type="ECO:0000313" key="11">
    <source>
        <dbReference type="Proteomes" id="UP000242687"/>
    </source>
</evidence>
<gene>
    <name evidence="10" type="ORF">CLV57_3564</name>
</gene>
<dbReference type="InterPro" id="IPR036890">
    <property type="entry name" value="HATPase_C_sf"/>
</dbReference>
<keyword evidence="8" id="KW-0472">Membrane</keyword>
<dbReference type="SUPFAM" id="SSF47384">
    <property type="entry name" value="Homodimeric domain of signal transducing histidine kinase"/>
    <property type="match status" value="1"/>
</dbReference>
<evidence type="ECO:0000256" key="8">
    <source>
        <dbReference type="SAM" id="Phobius"/>
    </source>
</evidence>
<dbReference type="Proteomes" id="UP000242687">
    <property type="component" value="Unassembled WGS sequence"/>
</dbReference>
<evidence type="ECO:0000256" key="6">
    <source>
        <dbReference type="ARBA" id="ARBA00023012"/>
    </source>
</evidence>
<dbReference type="SMART" id="SM00387">
    <property type="entry name" value="HATPase_c"/>
    <property type="match status" value="1"/>
</dbReference>
<feature type="domain" description="Histidine kinase" evidence="9">
    <location>
        <begin position="197"/>
        <end position="414"/>
    </location>
</feature>
<evidence type="ECO:0000313" key="10">
    <source>
        <dbReference type="EMBL" id="PJJ80413.1"/>
    </source>
</evidence>
<dbReference type="InterPro" id="IPR003661">
    <property type="entry name" value="HisK_dim/P_dom"/>
</dbReference>
<evidence type="ECO:0000256" key="3">
    <source>
        <dbReference type="ARBA" id="ARBA00022553"/>
    </source>
</evidence>
<dbReference type="OrthoDB" id="1522284at2"/>
<keyword evidence="4" id="KW-0808">Transferase</keyword>
<dbReference type="InterPro" id="IPR003594">
    <property type="entry name" value="HATPase_dom"/>
</dbReference>
<accession>A0A2H9VQ03</accession>
<reference evidence="10 11" key="1">
    <citation type="submission" date="2017-11" db="EMBL/GenBank/DDBJ databases">
        <title>Genomic Encyclopedia of Archaeal and Bacterial Type Strains, Phase II (KMG-II): From Individual Species to Whole Genera.</title>
        <authorList>
            <person name="Goeker M."/>
        </authorList>
    </citation>
    <scope>NUCLEOTIDE SEQUENCE [LARGE SCALE GENOMIC DNA]</scope>
    <source>
        <strain evidence="10 11">DSM 28175</strain>
    </source>
</reference>
<feature type="transmembrane region" description="Helical" evidence="8">
    <location>
        <begin position="60"/>
        <end position="84"/>
    </location>
</feature>
<organism evidence="10 11">
    <name type="scientific">Mucilaginibacter auburnensis</name>
    <dbReference type="NCBI Taxonomy" id="1457233"/>
    <lineage>
        <taxon>Bacteria</taxon>
        <taxon>Pseudomonadati</taxon>
        <taxon>Bacteroidota</taxon>
        <taxon>Sphingobacteriia</taxon>
        <taxon>Sphingobacteriales</taxon>
        <taxon>Sphingobacteriaceae</taxon>
        <taxon>Mucilaginibacter</taxon>
    </lineage>
</organism>
<dbReference type="EC" id="2.7.13.3" evidence="2"/>
<keyword evidence="6" id="KW-0902">Two-component regulatory system</keyword>
<dbReference type="InterPro" id="IPR005467">
    <property type="entry name" value="His_kinase_dom"/>
</dbReference>
<evidence type="ECO:0000256" key="1">
    <source>
        <dbReference type="ARBA" id="ARBA00000085"/>
    </source>
</evidence>
<keyword evidence="8" id="KW-1133">Transmembrane helix</keyword>
<keyword evidence="5 10" id="KW-0418">Kinase</keyword>
<comment type="caution">
    <text evidence="10">The sequence shown here is derived from an EMBL/GenBank/DDBJ whole genome shotgun (WGS) entry which is preliminary data.</text>
</comment>
<dbReference type="SUPFAM" id="SSF55874">
    <property type="entry name" value="ATPase domain of HSP90 chaperone/DNA topoisomerase II/histidine kinase"/>
    <property type="match status" value="1"/>
</dbReference>
<dbReference type="Gene3D" id="3.30.565.10">
    <property type="entry name" value="Histidine kinase-like ATPase, C-terminal domain"/>
    <property type="match status" value="1"/>
</dbReference>
<dbReference type="Pfam" id="PF25487">
    <property type="entry name" value="ETR1_N"/>
    <property type="match status" value="1"/>
</dbReference>